<dbReference type="Proteomes" id="UP000072421">
    <property type="component" value="Chromosome"/>
</dbReference>
<dbReference type="EMBL" id="CP013232">
    <property type="protein sequence ID" value="AMO97090.1"/>
    <property type="molecule type" value="Genomic_DNA"/>
</dbReference>
<gene>
    <name evidence="1" type="ORF">CFter6_4499</name>
</gene>
<reference evidence="1 2" key="1">
    <citation type="submission" date="2015-11" db="EMBL/GenBank/DDBJ databases">
        <title>Exploring the genomic traits of fungus-feeding bacterial genus Collimonas.</title>
        <authorList>
            <person name="Song C."/>
            <person name="Schmidt R."/>
            <person name="de Jager V."/>
            <person name="Krzyzanowska D."/>
            <person name="Jongedijk E."/>
            <person name="Cankar K."/>
            <person name="Beekwilder J."/>
            <person name="van Veen A."/>
            <person name="de Boer W."/>
            <person name="van Veen J.A."/>
            <person name="Garbeva P."/>
        </authorList>
    </citation>
    <scope>NUCLEOTIDE SEQUENCE [LARGE SCALE GENOMIC DNA]</scope>
    <source>
        <strain evidence="1 2">Ter6</strain>
    </source>
</reference>
<evidence type="ECO:0000313" key="1">
    <source>
        <dbReference type="EMBL" id="AMO97090.1"/>
    </source>
</evidence>
<dbReference type="AlphaFoldDB" id="A0A127PH01"/>
<evidence type="ECO:0000313" key="2">
    <source>
        <dbReference type="Proteomes" id="UP000072421"/>
    </source>
</evidence>
<proteinExistence type="predicted"/>
<organism evidence="1">
    <name type="scientific">Collimonas fungivorans</name>
    <dbReference type="NCBI Taxonomy" id="158899"/>
    <lineage>
        <taxon>Bacteria</taxon>
        <taxon>Pseudomonadati</taxon>
        <taxon>Pseudomonadota</taxon>
        <taxon>Betaproteobacteria</taxon>
        <taxon>Burkholderiales</taxon>
        <taxon>Oxalobacteraceae</taxon>
        <taxon>Collimonas</taxon>
    </lineage>
</organism>
<dbReference type="PATRIC" id="fig|158899.10.peg.4458"/>
<accession>A0A127PH01</accession>
<name>A0A127PH01_9BURK</name>
<sequence>MVSPEFAQKAVLRRYSFGEKIDKAEEILYVRTLLAFYRGTGVLFSALAGRLDTEVLRSSDMHPFKYLSRIWHDMFYAIGNSGVGEKNRIKTNLSSQGSDFV</sequence>
<protein>
    <submittedName>
        <fullName evidence="1">Uncharacterized protein</fullName>
    </submittedName>
</protein>